<dbReference type="VEuPathDB" id="CryptoDB:Cvel_24862"/>
<feature type="region of interest" description="Disordered" evidence="1">
    <location>
        <begin position="1"/>
        <end position="22"/>
    </location>
</feature>
<dbReference type="EMBL" id="CDMZ01001927">
    <property type="protein sequence ID" value="CEM39398.1"/>
    <property type="molecule type" value="Genomic_DNA"/>
</dbReference>
<evidence type="ECO:0000256" key="1">
    <source>
        <dbReference type="SAM" id="MobiDB-lite"/>
    </source>
</evidence>
<gene>
    <name evidence="2" type="ORF">Cvel_24862</name>
</gene>
<protein>
    <submittedName>
        <fullName evidence="2">Uncharacterized protein</fullName>
    </submittedName>
</protein>
<accession>A0A0G4H6T4</accession>
<name>A0A0G4H6T4_9ALVE</name>
<organism evidence="2">
    <name type="scientific">Chromera velia CCMP2878</name>
    <dbReference type="NCBI Taxonomy" id="1169474"/>
    <lineage>
        <taxon>Eukaryota</taxon>
        <taxon>Sar</taxon>
        <taxon>Alveolata</taxon>
        <taxon>Colpodellida</taxon>
        <taxon>Chromeraceae</taxon>
        <taxon>Chromera</taxon>
    </lineage>
</organism>
<reference evidence="2" key="1">
    <citation type="submission" date="2014-11" db="EMBL/GenBank/DDBJ databases">
        <authorList>
            <person name="Otto D Thomas"/>
            <person name="Naeem Raeece"/>
        </authorList>
    </citation>
    <scope>NUCLEOTIDE SEQUENCE</scope>
</reference>
<sequence>MSCVVSGATGSRDEPPDENEEKKNIDEFELGDAVLTVSLVSRTDLNRRVGEVTDVEEYKERLFKIVYLQDSVGALKQRLVENISVIKGKEMEEISAAVSAQEGEIDQHRIGGRVGISFSDCAVRVRRLNLVLYRR</sequence>
<evidence type="ECO:0000313" key="2">
    <source>
        <dbReference type="EMBL" id="CEM39398.1"/>
    </source>
</evidence>
<proteinExistence type="predicted"/>
<dbReference type="AlphaFoldDB" id="A0A0G4H6T4"/>